<evidence type="ECO:0000313" key="2">
    <source>
        <dbReference type="EMBL" id="UZJ26334.1"/>
    </source>
</evidence>
<dbReference type="InterPro" id="IPR011059">
    <property type="entry name" value="Metal-dep_hydrolase_composite"/>
</dbReference>
<dbReference type="EMBL" id="CP110615">
    <property type="protein sequence ID" value="UZJ26334.1"/>
    <property type="molecule type" value="Genomic_DNA"/>
</dbReference>
<name>A0ABY6P3U7_9NOCA</name>
<dbReference type="Pfam" id="PF07969">
    <property type="entry name" value="Amidohydro_3"/>
    <property type="match status" value="1"/>
</dbReference>
<dbReference type="InterPro" id="IPR013108">
    <property type="entry name" value="Amidohydro_3"/>
</dbReference>
<accession>A0ABY6P3U7</accession>
<dbReference type="RefSeq" id="WP_265384438.1">
    <property type="nucleotide sequence ID" value="NZ_CP110615.1"/>
</dbReference>
<protein>
    <submittedName>
        <fullName evidence="2">Amidohydrolase family protein</fullName>
    </submittedName>
</protein>
<gene>
    <name evidence="2" type="ORF">RHODO2019_08005</name>
</gene>
<proteinExistence type="predicted"/>
<dbReference type="Gene3D" id="3.10.310.70">
    <property type="match status" value="1"/>
</dbReference>
<evidence type="ECO:0000259" key="1">
    <source>
        <dbReference type="Pfam" id="PF07969"/>
    </source>
</evidence>
<dbReference type="Gene3D" id="3.20.20.140">
    <property type="entry name" value="Metal-dependent hydrolases"/>
    <property type="match status" value="1"/>
</dbReference>
<sequence>MSTRLLVGGAVYTPAAPDATAMAVTDGVVSWVGEDAVGRALHPGAEVVDLGGRFVAPAFVDTHVHATSAGLALLGLDLSGAGSLRECLDLVRARAAEDPRGILWGHGWDDSRWPENRPPTRAEIDECAPGRAVYLSRIDVHSALVSTALVHRAAGVTDAPGWSSEGPLSQQAHHVAREAARAALAPDQRGLAQRALLDHAAAHGVACVHECGGAEIAGVEDFRELLAGAHAVQVRGYWGEAVTTAEQARAVLAETGAHGLGGDLFVDGSLGSRTAWLTEPFADDPHSDHNTGARYLEVDAIAAHLRACTQAGVQGGFHVIGDGGVAAVVEAFGRVVAELGGPAVASRGHRLEHLEMVDAAQAALLGGWGVLASLQPVFDELWGGTDGVYAQRLGPVRGPLLNPLATLAAAGVGLAIGSDVPVTPLDPWAAVRAATAHRTPGQSISPRAAFTAATRGAWRAGGERDGVAGTLVPGAPATYAVWEVEHLVVSAPSDSVQRWSLDPRSGVPALPDLAPGAVLPRCVETVRDGASIFTA</sequence>
<organism evidence="2 3">
    <name type="scientific">Rhodococcus antarcticus</name>
    <dbReference type="NCBI Taxonomy" id="2987751"/>
    <lineage>
        <taxon>Bacteria</taxon>
        <taxon>Bacillati</taxon>
        <taxon>Actinomycetota</taxon>
        <taxon>Actinomycetes</taxon>
        <taxon>Mycobacteriales</taxon>
        <taxon>Nocardiaceae</taxon>
        <taxon>Rhodococcus</taxon>
    </lineage>
</organism>
<dbReference type="Proteomes" id="UP001164965">
    <property type="component" value="Chromosome"/>
</dbReference>
<dbReference type="SUPFAM" id="SSF51556">
    <property type="entry name" value="Metallo-dependent hydrolases"/>
    <property type="match status" value="1"/>
</dbReference>
<reference evidence="2" key="1">
    <citation type="submission" date="2022-10" db="EMBL/GenBank/DDBJ databases">
        <title>Rhodococcus sp.75.</title>
        <authorList>
            <person name="Sun M."/>
        </authorList>
    </citation>
    <scope>NUCLEOTIDE SEQUENCE</scope>
    <source>
        <strain evidence="2">75</strain>
    </source>
</reference>
<evidence type="ECO:0000313" key="3">
    <source>
        <dbReference type="Proteomes" id="UP001164965"/>
    </source>
</evidence>
<dbReference type="PANTHER" id="PTHR22642">
    <property type="entry name" value="IMIDAZOLONEPROPIONASE"/>
    <property type="match status" value="1"/>
</dbReference>
<feature type="domain" description="Amidohydrolase 3" evidence="1">
    <location>
        <begin position="46"/>
        <end position="532"/>
    </location>
</feature>
<dbReference type="Gene3D" id="2.30.40.10">
    <property type="entry name" value="Urease, subunit C, domain 1"/>
    <property type="match status" value="1"/>
</dbReference>
<dbReference type="PANTHER" id="PTHR22642:SF2">
    <property type="entry name" value="PROTEIN LONG AFTER FAR-RED 3"/>
    <property type="match status" value="1"/>
</dbReference>
<dbReference type="InterPro" id="IPR032466">
    <property type="entry name" value="Metal_Hydrolase"/>
</dbReference>
<keyword evidence="3" id="KW-1185">Reference proteome</keyword>
<dbReference type="SUPFAM" id="SSF51338">
    <property type="entry name" value="Composite domain of metallo-dependent hydrolases"/>
    <property type="match status" value="1"/>
</dbReference>